<evidence type="ECO:0000313" key="3">
    <source>
        <dbReference type="Proteomes" id="UP000694240"/>
    </source>
</evidence>
<reference evidence="2 3" key="1">
    <citation type="submission" date="2020-12" db="EMBL/GenBank/DDBJ databases">
        <title>Concerted genomic and epigenomic changes stabilize Arabidopsis allopolyploids.</title>
        <authorList>
            <person name="Chen Z."/>
        </authorList>
    </citation>
    <scope>NUCLEOTIDE SEQUENCE [LARGE SCALE GENOMIC DNA]</scope>
    <source>
        <strain evidence="2">Allo738</strain>
        <tissue evidence="2">Leaf</tissue>
    </source>
</reference>
<keyword evidence="1" id="KW-0812">Transmembrane</keyword>
<protein>
    <submittedName>
        <fullName evidence="2">Uncharacterized protein</fullName>
    </submittedName>
</protein>
<dbReference type="AlphaFoldDB" id="A0A8T1ZJK1"/>
<keyword evidence="3" id="KW-1185">Reference proteome</keyword>
<dbReference type="EMBL" id="JAEFBK010000010">
    <property type="protein sequence ID" value="KAG7559552.1"/>
    <property type="molecule type" value="Genomic_DNA"/>
</dbReference>
<evidence type="ECO:0000313" key="2">
    <source>
        <dbReference type="EMBL" id="KAG7559552.1"/>
    </source>
</evidence>
<name>A0A8T1ZJK1_9BRAS</name>
<proteinExistence type="predicted"/>
<comment type="caution">
    <text evidence="2">The sequence shown here is derived from an EMBL/GenBank/DDBJ whole genome shotgun (WGS) entry which is preliminary data.</text>
</comment>
<feature type="transmembrane region" description="Helical" evidence="1">
    <location>
        <begin position="37"/>
        <end position="56"/>
    </location>
</feature>
<keyword evidence="1" id="KW-0472">Membrane</keyword>
<gene>
    <name evidence="2" type="ORF">ISN45_Aa05g011450</name>
</gene>
<organism evidence="2 3">
    <name type="scientific">Arabidopsis thaliana x Arabidopsis arenosa</name>
    <dbReference type="NCBI Taxonomy" id="1240361"/>
    <lineage>
        <taxon>Eukaryota</taxon>
        <taxon>Viridiplantae</taxon>
        <taxon>Streptophyta</taxon>
        <taxon>Embryophyta</taxon>
        <taxon>Tracheophyta</taxon>
        <taxon>Spermatophyta</taxon>
        <taxon>Magnoliopsida</taxon>
        <taxon>eudicotyledons</taxon>
        <taxon>Gunneridae</taxon>
        <taxon>Pentapetalae</taxon>
        <taxon>rosids</taxon>
        <taxon>malvids</taxon>
        <taxon>Brassicales</taxon>
        <taxon>Brassicaceae</taxon>
        <taxon>Camelineae</taxon>
        <taxon>Arabidopsis</taxon>
    </lineage>
</organism>
<keyword evidence="1" id="KW-1133">Transmembrane helix</keyword>
<accession>A0A8T1ZJK1</accession>
<dbReference type="Proteomes" id="UP000694240">
    <property type="component" value="Chromosome 10"/>
</dbReference>
<sequence>MLCFIHGYSIPFLGLPQDLCDTEIIKLSRFVSKLVSIVHILLDLMTWMFQFIWVRVKIMFMQDNRNDYRLPKSLTVVFSDYSSDNNDFDFTTRVRFLYSFWRQNMCHNGWFRFLSPKLRS</sequence>
<evidence type="ECO:0000256" key="1">
    <source>
        <dbReference type="SAM" id="Phobius"/>
    </source>
</evidence>